<sequence>MTNQDYEEKRNFFRMRVNGPVKIERQDPAETFHAEGLDLSASGLSLISDDIVTEGEILQISIKSHNPELADFVAEAKVVRVQPIEEQPERFNISVKFTTIY</sequence>
<dbReference type="RefSeq" id="WP_069295611.1">
    <property type="nucleotide sequence ID" value="NZ_MCRI01000008.1"/>
</dbReference>
<accession>A0A1E3GT06</accession>
<evidence type="ECO:0000313" key="2">
    <source>
        <dbReference type="EMBL" id="ODN67198.1"/>
    </source>
</evidence>
<organism evidence="2 3">
    <name type="scientific">Methylophaga muralis</name>
    <dbReference type="NCBI Taxonomy" id="291169"/>
    <lineage>
        <taxon>Bacteria</taxon>
        <taxon>Pseudomonadati</taxon>
        <taxon>Pseudomonadota</taxon>
        <taxon>Gammaproteobacteria</taxon>
        <taxon>Thiotrichales</taxon>
        <taxon>Piscirickettsiaceae</taxon>
        <taxon>Methylophaga</taxon>
    </lineage>
</organism>
<evidence type="ECO:0000259" key="1">
    <source>
        <dbReference type="Pfam" id="PF07238"/>
    </source>
</evidence>
<reference evidence="2 3" key="1">
    <citation type="submission" date="2016-07" db="EMBL/GenBank/DDBJ databases">
        <title>Draft Genome Sequence of Methylophaga muralis Bur 1.</title>
        <authorList>
            <person name="Vasilenko O.V."/>
            <person name="Doronina N.V."/>
            <person name="Shmareva M.N."/>
            <person name="Tarlachkov S.V."/>
            <person name="Mustakhimov I."/>
            <person name="Trotsenko Y.A."/>
        </authorList>
    </citation>
    <scope>NUCLEOTIDE SEQUENCE [LARGE SCALE GENOMIC DNA]</scope>
    <source>
        <strain evidence="2 3">Bur 1</strain>
    </source>
</reference>
<keyword evidence="3" id="KW-1185">Reference proteome</keyword>
<feature type="domain" description="PilZ" evidence="1">
    <location>
        <begin position="8"/>
        <end position="99"/>
    </location>
</feature>
<dbReference type="InterPro" id="IPR009875">
    <property type="entry name" value="PilZ_domain"/>
</dbReference>
<dbReference type="Gene3D" id="2.40.10.220">
    <property type="entry name" value="predicted glycosyltransferase like domains"/>
    <property type="match status" value="1"/>
</dbReference>
<dbReference type="Pfam" id="PF07238">
    <property type="entry name" value="PilZ"/>
    <property type="match status" value="1"/>
</dbReference>
<dbReference type="STRING" id="291169.A9E74_01099"/>
<dbReference type="SUPFAM" id="SSF141371">
    <property type="entry name" value="PilZ domain-like"/>
    <property type="match status" value="1"/>
</dbReference>
<dbReference type="EMBL" id="MCRI01000008">
    <property type="protein sequence ID" value="ODN67198.1"/>
    <property type="molecule type" value="Genomic_DNA"/>
</dbReference>
<protein>
    <submittedName>
        <fullName evidence="2">PilZ domain protein</fullName>
    </submittedName>
</protein>
<comment type="caution">
    <text evidence="2">The sequence shown here is derived from an EMBL/GenBank/DDBJ whole genome shotgun (WGS) entry which is preliminary data.</text>
</comment>
<gene>
    <name evidence="2" type="ORF">A9E74_01099</name>
</gene>
<dbReference type="AlphaFoldDB" id="A0A1E3GT06"/>
<evidence type="ECO:0000313" key="3">
    <source>
        <dbReference type="Proteomes" id="UP000094379"/>
    </source>
</evidence>
<dbReference type="Proteomes" id="UP000094379">
    <property type="component" value="Unassembled WGS sequence"/>
</dbReference>
<name>A0A1E3GT06_9GAMM</name>
<proteinExistence type="predicted"/>
<dbReference type="GO" id="GO:0035438">
    <property type="term" value="F:cyclic-di-GMP binding"/>
    <property type="evidence" value="ECO:0007669"/>
    <property type="project" value="InterPro"/>
</dbReference>